<evidence type="ECO:0000313" key="3">
    <source>
        <dbReference type="Proteomes" id="UP001168990"/>
    </source>
</evidence>
<keyword evidence="3" id="KW-1185">Reference proteome</keyword>
<sequence>RMENSMKKLTRLYRPSSSKIATKPAGFPLASVTAIRNFEQVDDEDYCDVVNYCVWLSGSTPRECANLYFKNLFTDRLADAITWTGSHGVMALKGTRIVQAFEEAMKRNRKFPKINQAEFVHAMKRGLHCAKERVRKLHAAARRRNEDEDSENDEDEAMF</sequence>
<gene>
    <name evidence="2" type="ORF">PV328_012363</name>
</gene>
<dbReference type="AlphaFoldDB" id="A0AA39FGJ7"/>
<feature type="non-terminal residue" evidence="2">
    <location>
        <position position="159"/>
    </location>
</feature>
<reference evidence="2" key="1">
    <citation type="journal article" date="2023" name="bioRxiv">
        <title>Scaffold-level genome assemblies of two parasitoid biocontrol wasps reveal the parthenogenesis mechanism and an associated novel virus.</title>
        <authorList>
            <person name="Inwood S."/>
            <person name="Skelly J."/>
            <person name="Guhlin J."/>
            <person name="Harrop T."/>
            <person name="Goldson S."/>
            <person name="Dearden P."/>
        </authorList>
    </citation>
    <scope>NUCLEOTIDE SEQUENCE</scope>
    <source>
        <strain evidence="2">Irish</strain>
        <tissue evidence="2">Whole body</tissue>
    </source>
</reference>
<dbReference type="EMBL" id="JAQQBS010001042">
    <property type="protein sequence ID" value="KAK0169187.1"/>
    <property type="molecule type" value="Genomic_DNA"/>
</dbReference>
<organism evidence="2 3">
    <name type="scientific">Microctonus aethiopoides</name>
    <dbReference type="NCBI Taxonomy" id="144406"/>
    <lineage>
        <taxon>Eukaryota</taxon>
        <taxon>Metazoa</taxon>
        <taxon>Ecdysozoa</taxon>
        <taxon>Arthropoda</taxon>
        <taxon>Hexapoda</taxon>
        <taxon>Insecta</taxon>
        <taxon>Pterygota</taxon>
        <taxon>Neoptera</taxon>
        <taxon>Endopterygota</taxon>
        <taxon>Hymenoptera</taxon>
        <taxon>Apocrita</taxon>
        <taxon>Ichneumonoidea</taxon>
        <taxon>Braconidae</taxon>
        <taxon>Euphorinae</taxon>
        <taxon>Microctonus</taxon>
    </lineage>
</organism>
<comment type="caution">
    <text evidence="2">The sequence shown here is derived from an EMBL/GenBank/DDBJ whole genome shotgun (WGS) entry which is preliminary data.</text>
</comment>
<reference evidence="2" key="2">
    <citation type="submission" date="2023-03" db="EMBL/GenBank/DDBJ databases">
        <authorList>
            <person name="Inwood S.N."/>
            <person name="Skelly J.G."/>
            <person name="Guhlin J."/>
            <person name="Harrop T.W.R."/>
            <person name="Goldson S.G."/>
            <person name="Dearden P.K."/>
        </authorList>
    </citation>
    <scope>NUCLEOTIDE SEQUENCE</scope>
    <source>
        <strain evidence="2">Irish</strain>
        <tissue evidence="2">Whole body</tissue>
    </source>
</reference>
<feature type="compositionally biased region" description="Acidic residues" evidence="1">
    <location>
        <begin position="147"/>
        <end position="159"/>
    </location>
</feature>
<accession>A0AA39FGJ7</accession>
<dbReference type="Proteomes" id="UP001168990">
    <property type="component" value="Unassembled WGS sequence"/>
</dbReference>
<evidence type="ECO:0008006" key="4">
    <source>
        <dbReference type="Google" id="ProtNLM"/>
    </source>
</evidence>
<protein>
    <recommendedName>
        <fullName evidence="4">DUF4806 domain-containing protein</fullName>
    </recommendedName>
</protein>
<evidence type="ECO:0000313" key="2">
    <source>
        <dbReference type="EMBL" id="KAK0169187.1"/>
    </source>
</evidence>
<proteinExistence type="predicted"/>
<feature type="region of interest" description="Disordered" evidence="1">
    <location>
        <begin position="140"/>
        <end position="159"/>
    </location>
</feature>
<evidence type="ECO:0000256" key="1">
    <source>
        <dbReference type="SAM" id="MobiDB-lite"/>
    </source>
</evidence>
<name>A0AA39FGJ7_9HYME</name>